<name>A0A2J6RV38_HYAVF</name>
<sequence>MDGVARNNSPWRLIQANEQIAEEEKDPFFTLLEQMAESEHWRGGPTEFDFLLDGGLELGTPASLTLRPNIASSLDFMDTWASYISPSIAPEEADWLQLASDQAASSSYEPWQDPQRKSMRPFLSAHQRSDLNIHGFSGIAYDESTPRPRIDSSIPTSADDVLAAATLLKNGLPGRGVSVHNGTFLLNIPKFSDPATYEVGPQASAQEVPSVYPDLRNMVWPIDVDAIAAEGPQEWKWLTMNL</sequence>
<evidence type="ECO:0000313" key="2">
    <source>
        <dbReference type="Proteomes" id="UP000235786"/>
    </source>
</evidence>
<gene>
    <name evidence="1" type="ORF">L207DRAFT_310344</name>
</gene>
<proteinExistence type="predicted"/>
<dbReference type="AlphaFoldDB" id="A0A2J6RV38"/>
<reference evidence="1 2" key="1">
    <citation type="submission" date="2016-04" db="EMBL/GenBank/DDBJ databases">
        <title>A degradative enzymes factory behind the ericoid mycorrhizal symbiosis.</title>
        <authorList>
            <consortium name="DOE Joint Genome Institute"/>
            <person name="Martino E."/>
            <person name="Morin E."/>
            <person name="Grelet G."/>
            <person name="Kuo A."/>
            <person name="Kohler A."/>
            <person name="Daghino S."/>
            <person name="Barry K."/>
            <person name="Choi C."/>
            <person name="Cichocki N."/>
            <person name="Clum A."/>
            <person name="Copeland A."/>
            <person name="Hainaut M."/>
            <person name="Haridas S."/>
            <person name="Labutti K."/>
            <person name="Lindquist E."/>
            <person name="Lipzen A."/>
            <person name="Khouja H.-R."/>
            <person name="Murat C."/>
            <person name="Ohm R."/>
            <person name="Olson A."/>
            <person name="Spatafora J."/>
            <person name="Veneault-Fourrey C."/>
            <person name="Henrissat B."/>
            <person name="Grigoriev I."/>
            <person name="Martin F."/>
            <person name="Perotto S."/>
        </authorList>
    </citation>
    <scope>NUCLEOTIDE SEQUENCE [LARGE SCALE GENOMIC DNA]</scope>
    <source>
        <strain evidence="1 2">F</strain>
    </source>
</reference>
<keyword evidence="2" id="KW-1185">Reference proteome</keyword>
<dbReference type="EMBL" id="KZ613943">
    <property type="protein sequence ID" value="PMD42378.1"/>
    <property type="molecule type" value="Genomic_DNA"/>
</dbReference>
<accession>A0A2J6RV38</accession>
<organism evidence="1 2">
    <name type="scientific">Hyaloscypha variabilis (strain UAMH 11265 / GT02V1 / F)</name>
    <name type="common">Meliniomyces variabilis</name>
    <dbReference type="NCBI Taxonomy" id="1149755"/>
    <lineage>
        <taxon>Eukaryota</taxon>
        <taxon>Fungi</taxon>
        <taxon>Dikarya</taxon>
        <taxon>Ascomycota</taxon>
        <taxon>Pezizomycotina</taxon>
        <taxon>Leotiomycetes</taxon>
        <taxon>Helotiales</taxon>
        <taxon>Hyaloscyphaceae</taxon>
        <taxon>Hyaloscypha</taxon>
        <taxon>Hyaloscypha variabilis</taxon>
    </lineage>
</organism>
<dbReference type="Proteomes" id="UP000235786">
    <property type="component" value="Unassembled WGS sequence"/>
</dbReference>
<protein>
    <submittedName>
        <fullName evidence="1">Uncharacterized protein</fullName>
    </submittedName>
</protein>
<evidence type="ECO:0000313" key="1">
    <source>
        <dbReference type="EMBL" id="PMD42378.1"/>
    </source>
</evidence>